<dbReference type="GO" id="GO:0032196">
    <property type="term" value="P:transposition"/>
    <property type="evidence" value="ECO:0007669"/>
    <property type="project" value="UniProtKB-KW"/>
</dbReference>
<evidence type="ECO:0000313" key="7">
    <source>
        <dbReference type="EMBL" id="EPD32570.1"/>
    </source>
</evidence>
<reference evidence="7 8" key="1">
    <citation type="submission" date="2013-04" db="EMBL/GenBank/DDBJ databases">
        <title>The Genome Sequence of Propionimicrobium lymphophilum ACS-093-V-SCH5.</title>
        <authorList>
            <consortium name="The Broad Institute Genomics Platform"/>
            <person name="Earl A."/>
            <person name="Ward D."/>
            <person name="Feldgarden M."/>
            <person name="Gevers D."/>
            <person name="Saerens B."/>
            <person name="Vaneechoutte M."/>
            <person name="Walker B."/>
            <person name="Young S."/>
            <person name="Zeng Q."/>
            <person name="Gargeya S."/>
            <person name="Fitzgerald M."/>
            <person name="Haas B."/>
            <person name="Abouelleil A."/>
            <person name="Allen A.W."/>
            <person name="Alvarado L."/>
            <person name="Arachchi H.M."/>
            <person name="Berlin A.M."/>
            <person name="Chapman S.B."/>
            <person name="Gainer-Dewar J."/>
            <person name="Goldberg J."/>
            <person name="Griggs A."/>
            <person name="Gujja S."/>
            <person name="Hansen M."/>
            <person name="Howarth C."/>
            <person name="Imamovic A."/>
            <person name="Ireland A."/>
            <person name="Larimer J."/>
            <person name="McCowan C."/>
            <person name="Murphy C."/>
            <person name="Pearson M."/>
            <person name="Poon T.W."/>
            <person name="Priest M."/>
            <person name="Roberts A."/>
            <person name="Saif S."/>
            <person name="Shea T."/>
            <person name="Sisk P."/>
            <person name="Sykes S."/>
            <person name="Wortman J."/>
            <person name="Nusbaum C."/>
            <person name="Birren B."/>
        </authorList>
    </citation>
    <scope>NUCLEOTIDE SEQUENCE [LARGE SCALE GENOMIC DNA]</scope>
    <source>
        <strain evidence="7 8">ACS-093-V-SCH5</strain>
    </source>
</reference>
<dbReference type="GO" id="GO:0003677">
    <property type="term" value="F:DNA binding"/>
    <property type="evidence" value="ECO:0007669"/>
    <property type="project" value="UniProtKB-KW"/>
</dbReference>
<evidence type="ECO:0000256" key="4">
    <source>
        <dbReference type="ARBA" id="ARBA00023172"/>
    </source>
</evidence>
<evidence type="ECO:0000256" key="3">
    <source>
        <dbReference type="ARBA" id="ARBA00023125"/>
    </source>
</evidence>
<dbReference type="Pfam" id="PF01385">
    <property type="entry name" value="OrfB_IS605"/>
    <property type="match status" value="1"/>
</dbReference>
<comment type="caution">
    <text evidence="7">The sequence shown here is derived from an EMBL/GenBank/DDBJ whole genome shotgun (WGS) entry which is preliminary data.</text>
</comment>
<name>S2W2J8_9ACTN</name>
<dbReference type="HOGENOM" id="CLU_052946_0_0_11"/>
<evidence type="ECO:0000259" key="5">
    <source>
        <dbReference type="Pfam" id="PF01385"/>
    </source>
</evidence>
<organism evidence="7 8">
    <name type="scientific">Propionimicrobium lymphophilum ACS-093-V-SCH5</name>
    <dbReference type="NCBI Taxonomy" id="883161"/>
    <lineage>
        <taxon>Bacteria</taxon>
        <taxon>Bacillati</taxon>
        <taxon>Actinomycetota</taxon>
        <taxon>Actinomycetes</taxon>
        <taxon>Propionibacteriales</taxon>
        <taxon>Propionibacteriaceae</taxon>
        <taxon>Propionimicrobium</taxon>
    </lineage>
</organism>
<sequence length="446" mass="50360">MARHKSAPDEARLAKNARIKASIKSTRAHRANMDCRTFQIKVDSSHLNRAQREAVARMFLEAKWLKNSCIANSRFDLDYLKELGGQVDVKTPAGMETRQFKVLGGQLAQLVIAELKTNLKALAALKAKGFPVGRLRFRRQVTCINFPQYGSSHKINCERSRIKLANIAGWLRVRGLQQLPEEAEFANAKLLDRPDGLFVRITCYTNKQEQDFQPETVIGLDMGVKTHLTLSSGVKINALVEESERARRLRRKLTRQVKGSNNWVKTKRLLDRVLAKQANVRNDIANKIVAELTRNEVIYFQDEPLKQWFKRDGNIRCGKRLQGSILGRVKAKLMAHPRAVMLNKNVPTTATCVCGKRTRHTPDKRTFVCSKCGYRADRDIHAAQNMIRLGQSLNVPTVERSRTLVDKPIRPAATMNLASVIATGKVWVKQEAPTYANVGVVHLSRP</sequence>
<evidence type="ECO:0000256" key="2">
    <source>
        <dbReference type="ARBA" id="ARBA00022578"/>
    </source>
</evidence>
<dbReference type="GO" id="GO:0006310">
    <property type="term" value="P:DNA recombination"/>
    <property type="evidence" value="ECO:0007669"/>
    <property type="project" value="UniProtKB-KW"/>
</dbReference>
<dbReference type="AlphaFoldDB" id="S2W2J8"/>
<dbReference type="InterPro" id="IPR001959">
    <property type="entry name" value="Transposase"/>
</dbReference>
<dbReference type="EMBL" id="AGZR01000008">
    <property type="protein sequence ID" value="EPD32570.1"/>
    <property type="molecule type" value="Genomic_DNA"/>
</dbReference>
<comment type="similarity">
    <text evidence="1">In the C-terminal section; belongs to the transposase 35 family.</text>
</comment>
<keyword evidence="8" id="KW-1185">Reference proteome</keyword>
<evidence type="ECO:0008006" key="9">
    <source>
        <dbReference type="Google" id="ProtNLM"/>
    </source>
</evidence>
<accession>S2W2J8</accession>
<keyword evidence="3" id="KW-0238">DNA-binding</keyword>
<protein>
    <recommendedName>
        <fullName evidence="9">Transposase</fullName>
    </recommendedName>
</protein>
<dbReference type="Pfam" id="PF07282">
    <property type="entry name" value="Cas12f1-like_TNB"/>
    <property type="match status" value="1"/>
</dbReference>
<evidence type="ECO:0000259" key="6">
    <source>
        <dbReference type="Pfam" id="PF07282"/>
    </source>
</evidence>
<feature type="domain" description="Probable transposase IS891/IS1136/IS1341" evidence="5">
    <location>
        <begin position="205"/>
        <end position="294"/>
    </location>
</feature>
<gene>
    <name evidence="7" type="ORF">HMPREF9306_01269</name>
</gene>
<evidence type="ECO:0000313" key="8">
    <source>
        <dbReference type="Proteomes" id="UP000014417"/>
    </source>
</evidence>
<dbReference type="OrthoDB" id="6230307at2"/>
<evidence type="ECO:0000256" key="1">
    <source>
        <dbReference type="ARBA" id="ARBA00008761"/>
    </source>
</evidence>
<dbReference type="RefSeq" id="WP_016456099.1">
    <property type="nucleotide sequence ID" value="NZ_KE150269.1"/>
</dbReference>
<proteinExistence type="inferred from homology"/>
<dbReference type="InterPro" id="IPR010095">
    <property type="entry name" value="Cas12f1-like_TNB"/>
</dbReference>
<dbReference type="Proteomes" id="UP000014417">
    <property type="component" value="Unassembled WGS sequence"/>
</dbReference>
<keyword evidence="4" id="KW-0233">DNA recombination</keyword>
<dbReference type="STRING" id="883161.HMPREF9306_01269"/>
<feature type="domain" description="Cas12f1-like TNB" evidence="6">
    <location>
        <begin position="342"/>
        <end position="386"/>
    </location>
</feature>
<keyword evidence="2" id="KW-0815">Transposition</keyword>